<dbReference type="EMBL" id="JADCUA010000008">
    <property type="protein sequence ID" value="KAH9837550.1"/>
    <property type="molecule type" value="Genomic_DNA"/>
</dbReference>
<dbReference type="Proteomes" id="UP000814176">
    <property type="component" value="Unassembled WGS sequence"/>
</dbReference>
<dbReference type="InterPro" id="IPR051499">
    <property type="entry name" value="Phosducin-like_reg"/>
</dbReference>
<comment type="caution">
    <text evidence="4">The sequence shown here is derived from an EMBL/GenBank/DDBJ whole genome shotgun (WGS) entry which is preliminary data.</text>
</comment>
<feature type="domain" description="Phosducin" evidence="3">
    <location>
        <begin position="151"/>
        <end position="218"/>
    </location>
</feature>
<accession>A0ABQ8KI87</accession>
<feature type="region of interest" description="Disordered" evidence="2">
    <location>
        <begin position="237"/>
        <end position="277"/>
    </location>
</feature>
<dbReference type="InterPro" id="IPR036249">
    <property type="entry name" value="Thioredoxin-like_sf"/>
</dbReference>
<dbReference type="GeneID" id="72000015"/>
<dbReference type="Pfam" id="PF02114">
    <property type="entry name" value="Phosducin"/>
    <property type="match status" value="1"/>
</dbReference>
<evidence type="ECO:0000256" key="2">
    <source>
        <dbReference type="SAM" id="MobiDB-lite"/>
    </source>
</evidence>
<organism evidence="4 5">
    <name type="scientific">Rhodofomes roseus</name>
    <dbReference type="NCBI Taxonomy" id="34475"/>
    <lineage>
        <taxon>Eukaryota</taxon>
        <taxon>Fungi</taxon>
        <taxon>Dikarya</taxon>
        <taxon>Basidiomycota</taxon>
        <taxon>Agaricomycotina</taxon>
        <taxon>Agaricomycetes</taxon>
        <taxon>Polyporales</taxon>
        <taxon>Rhodofomes</taxon>
    </lineage>
</organism>
<dbReference type="PANTHER" id="PTHR46052">
    <property type="entry name" value="PHOSDUCIN-LIKE PROTEIN"/>
    <property type="match status" value="1"/>
</dbReference>
<feature type="compositionally biased region" description="Low complexity" evidence="2">
    <location>
        <begin position="18"/>
        <end position="32"/>
    </location>
</feature>
<evidence type="ECO:0000313" key="4">
    <source>
        <dbReference type="EMBL" id="KAH9837550.1"/>
    </source>
</evidence>
<comment type="similarity">
    <text evidence="1">Belongs to the phosducin family.</text>
</comment>
<dbReference type="PANTHER" id="PTHR46052:SF1">
    <property type="entry name" value="PHOSDUCIN-LIKE PROTEIN"/>
    <property type="match status" value="1"/>
</dbReference>
<feature type="compositionally biased region" description="Acidic residues" evidence="2">
    <location>
        <begin position="250"/>
        <end position="277"/>
    </location>
</feature>
<dbReference type="InterPro" id="IPR024253">
    <property type="entry name" value="Phosducin_thioredoxin-like_dom"/>
</dbReference>
<evidence type="ECO:0000259" key="3">
    <source>
        <dbReference type="Pfam" id="PF02114"/>
    </source>
</evidence>
<evidence type="ECO:0000313" key="5">
    <source>
        <dbReference type="Proteomes" id="UP000814176"/>
    </source>
</evidence>
<evidence type="ECO:0000256" key="1">
    <source>
        <dbReference type="ARBA" id="ARBA00009686"/>
    </source>
</evidence>
<proteinExistence type="inferred from homology"/>
<feature type="compositionally biased region" description="Acidic residues" evidence="2">
    <location>
        <begin position="335"/>
        <end position="355"/>
    </location>
</feature>
<reference evidence="4 5" key="1">
    <citation type="journal article" date="2021" name="Environ. Microbiol.">
        <title>Gene family expansions and transcriptome signatures uncover fungal adaptations to wood decay.</title>
        <authorList>
            <person name="Hage H."/>
            <person name="Miyauchi S."/>
            <person name="Viragh M."/>
            <person name="Drula E."/>
            <person name="Min B."/>
            <person name="Chaduli D."/>
            <person name="Navarro D."/>
            <person name="Favel A."/>
            <person name="Norest M."/>
            <person name="Lesage-Meessen L."/>
            <person name="Balint B."/>
            <person name="Merenyi Z."/>
            <person name="de Eugenio L."/>
            <person name="Morin E."/>
            <person name="Martinez A.T."/>
            <person name="Baldrian P."/>
            <person name="Stursova M."/>
            <person name="Martinez M.J."/>
            <person name="Novotny C."/>
            <person name="Magnuson J.K."/>
            <person name="Spatafora J.W."/>
            <person name="Maurice S."/>
            <person name="Pangilinan J."/>
            <person name="Andreopoulos W."/>
            <person name="LaButti K."/>
            <person name="Hundley H."/>
            <person name="Na H."/>
            <person name="Kuo A."/>
            <person name="Barry K."/>
            <person name="Lipzen A."/>
            <person name="Henrissat B."/>
            <person name="Riley R."/>
            <person name="Ahrendt S."/>
            <person name="Nagy L.G."/>
            <person name="Grigoriev I.V."/>
            <person name="Martin F."/>
            <person name="Rosso M.N."/>
        </authorList>
    </citation>
    <scope>NUCLEOTIDE SEQUENCE [LARGE SCALE GENOMIC DNA]</scope>
    <source>
        <strain evidence="4 5">CIRM-BRFM 1785</strain>
    </source>
</reference>
<keyword evidence="5" id="KW-1185">Reference proteome</keyword>
<feature type="region of interest" description="Disordered" evidence="2">
    <location>
        <begin position="1"/>
        <end position="47"/>
    </location>
</feature>
<gene>
    <name evidence="4" type="ORF">C8Q71DRAFT_548306</name>
</gene>
<sequence>MNGDHLEELVLSGKLFNPPSRSSSPVRSRSPSIAQWPTDGNDYDYDSDTERRRAVEGRIAAAEREHDSIGMGPGRTGVKGVIRDHAEAAALARSRRAEEIATLNRAMEKASLGGQTWGEEERERAAERARLEGKAGRVVEGRARAGRFGHLMEVGVRSFDRALDEDRNTWVAVHIYDPSLDRCATLDEALSRLARAYPSTKFLHARAGAIGFATSRDTTSSRSTHFSPFPITRRPSRQILVPGRYPNRTDDDDDPYGDASDGDDSEGDGDAGWDDDSVDTDVLPTLLVYRGGVLEHTWVRVDWEAQAGVEELLRRHNILGGADPRNSAAHADASLSDEEDFDDGDLVFGGSEDEA</sequence>
<protein>
    <recommendedName>
        <fullName evidence="3">Phosducin domain-containing protein</fullName>
    </recommendedName>
</protein>
<dbReference type="RefSeq" id="XP_047779588.1">
    <property type="nucleotide sequence ID" value="XM_047919283.1"/>
</dbReference>
<dbReference type="SUPFAM" id="SSF52833">
    <property type="entry name" value="Thioredoxin-like"/>
    <property type="match status" value="1"/>
</dbReference>
<feature type="region of interest" description="Disordered" evidence="2">
    <location>
        <begin position="320"/>
        <end position="355"/>
    </location>
</feature>
<name>A0ABQ8KI87_9APHY</name>
<dbReference type="Gene3D" id="3.40.30.10">
    <property type="entry name" value="Glutaredoxin"/>
    <property type="match status" value="1"/>
</dbReference>